<name>A0AAV2T216_CALDB</name>
<feature type="coiled-coil region" evidence="11">
    <location>
        <begin position="265"/>
        <end position="302"/>
    </location>
</feature>
<dbReference type="GO" id="GO:0046983">
    <property type="term" value="F:protein dimerization activity"/>
    <property type="evidence" value="ECO:0007669"/>
    <property type="project" value="InterPro"/>
</dbReference>
<evidence type="ECO:0000256" key="4">
    <source>
        <dbReference type="ARBA" id="ARBA00022824"/>
    </source>
</evidence>
<evidence type="ECO:0000256" key="10">
    <source>
        <dbReference type="ARBA" id="ARBA00023242"/>
    </source>
</evidence>
<feature type="domain" description="BHLH" evidence="13">
    <location>
        <begin position="229"/>
        <end position="282"/>
    </location>
</feature>
<keyword evidence="3" id="KW-0812">Transmembrane</keyword>
<feature type="region of interest" description="Disordered" evidence="12">
    <location>
        <begin position="348"/>
        <end position="376"/>
    </location>
</feature>
<dbReference type="InterPro" id="IPR011598">
    <property type="entry name" value="bHLH_dom"/>
</dbReference>
<reference evidence="14" key="1">
    <citation type="submission" date="2024-06" db="EMBL/GenBank/DDBJ databases">
        <authorList>
            <person name="Liu X."/>
            <person name="Lenzi L."/>
            <person name="Haldenby T S."/>
            <person name="Uol C."/>
        </authorList>
    </citation>
    <scope>NUCLEOTIDE SEQUENCE</scope>
</reference>
<evidence type="ECO:0000256" key="6">
    <source>
        <dbReference type="ARBA" id="ARBA00023015"/>
    </source>
</evidence>
<evidence type="ECO:0000256" key="12">
    <source>
        <dbReference type="SAM" id="MobiDB-lite"/>
    </source>
</evidence>
<dbReference type="InterPro" id="IPR036638">
    <property type="entry name" value="HLH_DNA-bd_sf"/>
</dbReference>
<dbReference type="Pfam" id="PF00010">
    <property type="entry name" value="HLH"/>
    <property type="match status" value="1"/>
</dbReference>
<keyword evidence="4" id="KW-0256">Endoplasmic reticulum</keyword>
<keyword evidence="7" id="KW-0238">DNA-binding</keyword>
<dbReference type="SMART" id="SM00353">
    <property type="entry name" value="HLH"/>
    <property type="match status" value="1"/>
</dbReference>
<evidence type="ECO:0000259" key="13">
    <source>
        <dbReference type="PROSITE" id="PS50888"/>
    </source>
</evidence>
<feature type="compositionally biased region" description="Polar residues" evidence="12">
    <location>
        <begin position="348"/>
        <end position="372"/>
    </location>
</feature>
<evidence type="ECO:0000256" key="9">
    <source>
        <dbReference type="ARBA" id="ARBA00023163"/>
    </source>
</evidence>
<evidence type="ECO:0000256" key="7">
    <source>
        <dbReference type="ARBA" id="ARBA00023125"/>
    </source>
</evidence>
<dbReference type="GO" id="GO:0005789">
    <property type="term" value="C:endoplasmic reticulum membrane"/>
    <property type="evidence" value="ECO:0007669"/>
    <property type="project" value="UniProtKB-SubCell"/>
</dbReference>
<keyword evidence="11" id="KW-0175">Coiled coil</keyword>
<dbReference type="GO" id="GO:0000981">
    <property type="term" value="F:DNA-binding transcription factor activity, RNA polymerase II-specific"/>
    <property type="evidence" value="ECO:0007669"/>
    <property type="project" value="TreeGrafter"/>
</dbReference>
<evidence type="ECO:0000256" key="11">
    <source>
        <dbReference type="SAM" id="Coils"/>
    </source>
</evidence>
<evidence type="ECO:0000256" key="2">
    <source>
        <dbReference type="ARBA" id="ARBA00004477"/>
    </source>
</evidence>
<evidence type="ECO:0000256" key="3">
    <source>
        <dbReference type="ARBA" id="ARBA00022692"/>
    </source>
</evidence>
<evidence type="ECO:0000256" key="8">
    <source>
        <dbReference type="ARBA" id="ARBA00023136"/>
    </source>
</evidence>
<keyword evidence="6" id="KW-0805">Transcription regulation</keyword>
<sequence>MELSSLFRPSNDGFSESLENLSQIFNDPLLNELTDKLLNDVDINEFGEFILDEFKQEPQIYSQDAETTQLPVTSFNAKSASVSADKLDKPSHATLKALLKSRTPSSCVAPAPELRAESSDLMSRKDDEVGVYLPRHPQKDSQLASLPDLLSEQPKARNQTEGSNCVPKSRLICNLLNKPSVTDTPKSLVTNSGRSCFYGTSSNGCHRANIYNIDTGAPMEVSRSDTKPVRRAPHNAIEKRYRASINGRIDELRSILIPFPNGDSKVNKSAVLRQAIDRIKELEAKNEQLQAELQALRSLRKAAPRLGSFSHSPESGVCSFEPSPSCGSFTSFDVGNLTPLSSGTSCGSLTHHGNNESGDSAVSSLGGQSSPDSLGAASWTIDLESPMQIFEVRDFVTTATPACDTQPSHNNHNDEELVKFPPNAANLVTGTGTCGFDSRDASGHSSITSQLYMNGDPTIDGFTTQHLPTVAEFLTADKITTVDPNNLLQQTNLRSVRRSSNSPLISGKRTADHLTSRPAKIRRELFVSSGANVADESAYQLISTLPSNSSVELQPDRQPAIRKLLYTSDVHMNSDISPEDSRAPRPSFTPNFGGVAARTTLCVVALCLITFDPFILTGNQRIPNSQNLRFSPARRLLSVFTVISPQETAEASHNYWLTWLACVIQWSVAAFLFLRACQKSSPSKKDLDARHLAASESADLHWNKANDALAKSSWSLAEQHLWLCLADLDAPLVNRQYKIDHVANYILFLHDWLAILLEAAWFVITRTPRWIWTMNVRPWFRRRTRSPVRSKPITLSERPSSLAEIRLRLLELYLFAMDDGQSDSSCLLTVHPLAWFRLLLSCLCDFIDGAIQAVGQEKRDSVRKQNYTVNCHLRPSLVVRHGVTLVLIISRRGCSRISRIFAGKVLTVVNRLPDDTIWGRWICNPVIRSIFLQRPHDCVCLSESPVEKGSPRLYQVIQRKLRKHLTTHCLRVLLHRTCPDFYNLGSSLQALLELCSTKHAEYLAAESCGFVFSKHSLCNSDALIVKSSKALEKDRWWAQFTAVLWSSLIGAGGNNPGIKQSSMSLDNALPSALEEPPAIVLSCPHTGELARALWITYRAACCNLPPAERQSLACDASILIKKALKNICDRCSSISNHGPLVFVDDMSVPFEVLVWTLIAADTLGNIIFYPFMGSKLFHREFIFPLNVPSDALKGTVSALWTFRRVSYMLGPERPEWIRLKLMYADALGAVIFGSNPVRARIRLMQRFHEISKCLPWNSVQAHMKRMLAHLYGVRFLRYDEVVSSAGSFRRTLLPTSHSSKSSLRVDDVQIKSGTELCNDELIAQSSDS</sequence>
<dbReference type="EMBL" id="CAXLJL010000057">
    <property type="protein sequence ID" value="CAL5130034.1"/>
    <property type="molecule type" value="Genomic_DNA"/>
</dbReference>
<dbReference type="GO" id="GO:0000978">
    <property type="term" value="F:RNA polymerase II cis-regulatory region sequence-specific DNA binding"/>
    <property type="evidence" value="ECO:0007669"/>
    <property type="project" value="TreeGrafter"/>
</dbReference>
<proteinExistence type="predicted"/>
<evidence type="ECO:0000256" key="5">
    <source>
        <dbReference type="ARBA" id="ARBA00022989"/>
    </source>
</evidence>
<evidence type="ECO:0000313" key="15">
    <source>
        <dbReference type="Proteomes" id="UP001497525"/>
    </source>
</evidence>
<keyword evidence="10" id="KW-0539">Nucleus</keyword>
<dbReference type="PROSITE" id="PS50888">
    <property type="entry name" value="BHLH"/>
    <property type="match status" value="1"/>
</dbReference>
<evidence type="ECO:0000313" key="14">
    <source>
        <dbReference type="EMBL" id="CAL5130034.1"/>
    </source>
</evidence>
<dbReference type="SUPFAM" id="SSF47459">
    <property type="entry name" value="HLH, helix-loop-helix DNA-binding domain"/>
    <property type="match status" value="1"/>
</dbReference>
<keyword evidence="5" id="KW-1133">Transmembrane helix</keyword>
<dbReference type="GO" id="GO:0005634">
    <property type="term" value="C:nucleus"/>
    <property type="evidence" value="ECO:0007669"/>
    <property type="project" value="UniProtKB-SubCell"/>
</dbReference>
<gene>
    <name evidence="14" type="ORF">CDAUBV1_LOCUS1479</name>
</gene>
<protein>
    <recommendedName>
        <fullName evidence="13">BHLH domain-containing protein</fullName>
    </recommendedName>
</protein>
<dbReference type="PANTHER" id="PTHR46062">
    <property type="entry name" value="STEROL REGULATORY ELEMENT-BINDING PROTEIN"/>
    <property type="match status" value="1"/>
</dbReference>
<comment type="subcellular location">
    <subcellularLocation>
        <location evidence="2">Endoplasmic reticulum membrane</location>
        <topology evidence="2">Multi-pass membrane protein</topology>
    </subcellularLocation>
    <subcellularLocation>
        <location evidence="1">Nucleus</location>
    </subcellularLocation>
</comment>
<comment type="caution">
    <text evidence="14">The sequence shown here is derived from an EMBL/GenBank/DDBJ whole genome shotgun (WGS) entry which is preliminary data.</text>
</comment>
<organism evidence="14 15">
    <name type="scientific">Calicophoron daubneyi</name>
    <name type="common">Rumen fluke</name>
    <name type="synonym">Paramphistomum daubneyi</name>
    <dbReference type="NCBI Taxonomy" id="300641"/>
    <lineage>
        <taxon>Eukaryota</taxon>
        <taxon>Metazoa</taxon>
        <taxon>Spiralia</taxon>
        <taxon>Lophotrochozoa</taxon>
        <taxon>Platyhelminthes</taxon>
        <taxon>Trematoda</taxon>
        <taxon>Digenea</taxon>
        <taxon>Plagiorchiida</taxon>
        <taxon>Pronocephalata</taxon>
        <taxon>Paramphistomoidea</taxon>
        <taxon>Paramphistomidae</taxon>
        <taxon>Calicophoron</taxon>
    </lineage>
</organism>
<dbReference type="Proteomes" id="UP001497525">
    <property type="component" value="Unassembled WGS sequence"/>
</dbReference>
<evidence type="ECO:0000256" key="1">
    <source>
        <dbReference type="ARBA" id="ARBA00004123"/>
    </source>
</evidence>
<keyword evidence="9" id="KW-0804">Transcription</keyword>
<keyword evidence="8" id="KW-0472">Membrane</keyword>
<dbReference type="Gene3D" id="4.10.280.10">
    <property type="entry name" value="Helix-loop-helix DNA-binding domain"/>
    <property type="match status" value="1"/>
</dbReference>
<accession>A0AAV2T216</accession>
<dbReference type="PANTHER" id="PTHR46062:SF1">
    <property type="entry name" value="LP12374P"/>
    <property type="match status" value="1"/>
</dbReference>